<protein>
    <recommendedName>
        <fullName evidence="2">Galactosyltransferase C-terminal domain-containing protein</fullName>
    </recommendedName>
</protein>
<dbReference type="SUPFAM" id="SSF53448">
    <property type="entry name" value="Nucleotide-diphospho-sugar transferases"/>
    <property type="match status" value="1"/>
</dbReference>
<evidence type="ECO:0000313" key="4">
    <source>
        <dbReference type="Proteomes" id="UP001153269"/>
    </source>
</evidence>
<dbReference type="GO" id="GO:0008376">
    <property type="term" value="F:acetylgalactosaminyltransferase activity"/>
    <property type="evidence" value="ECO:0007669"/>
    <property type="project" value="TreeGrafter"/>
</dbReference>
<dbReference type="AlphaFoldDB" id="A0A9N7UT87"/>
<dbReference type="InterPro" id="IPR027791">
    <property type="entry name" value="Galactosyl_T_C"/>
</dbReference>
<dbReference type="InterPro" id="IPR051227">
    <property type="entry name" value="CS_glycosyltransferase"/>
</dbReference>
<feature type="domain" description="Galactosyltransferase C-terminal" evidence="2">
    <location>
        <begin position="150"/>
        <end position="213"/>
    </location>
</feature>
<feature type="non-terminal residue" evidence="3">
    <location>
        <position position="223"/>
    </location>
</feature>
<accession>A0A9N7UT87</accession>
<dbReference type="EMBL" id="CADEAL010001920">
    <property type="protein sequence ID" value="CAB1436660.1"/>
    <property type="molecule type" value="Genomic_DNA"/>
</dbReference>
<dbReference type="InterPro" id="IPR029044">
    <property type="entry name" value="Nucleotide-diphossugar_trans"/>
</dbReference>
<keyword evidence="1" id="KW-0808">Transferase</keyword>
<evidence type="ECO:0000256" key="1">
    <source>
        <dbReference type="ARBA" id="ARBA00022679"/>
    </source>
</evidence>
<reference evidence="3" key="1">
    <citation type="submission" date="2020-03" db="EMBL/GenBank/DDBJ databases">
        <authorList>
            <person name="Weist P."/>
        </authorList>
    </citation>
    <scope>NUCLEOTIDE SEQUENCE</scope>
</reference>
<dbReference type="Pfam" id="PF02709">
    <property type="entry name" value="Glyco_transf_7C"/>
    <property type="match status" value="1"/>
</dbReference>
<proteinExistence type="predicted"/>
<dbReference type="Proteomes" id="UP001153269">
    <property type="component" value="Unassembled WGS sequence"/>
</dbReference>
<dbReference type="PANTHER" id="PTHR12369:SF15">
    <property type="entry name" value="BETA-1,4-N-ACETYLGALACTOSAMINYLTRANSFERASE 3"/>
    <property type="match status" value="1"/>
</dbReference>
<keyword evidence="4" id="KW-1185">Reference proteome</keyword>
<organism evidence="3 4">
    <name type="scientific">Pleuronectes platessa</name>
    <name type="common">European plaice</name>
    <dbReference type="NCBI Taxonomy" id="8262"/>
    <lineage>
        <taxon>Eukaryota</taxon>
        <taxon>Metazoa</taxon>
        <taxon>Chordata</taxon>
        <taxon>Craniata</taxon>
        <taxon>Vertebrata</taxon>
        <taxon>Euteleostomi</taxon>
        <taxon>Actinopterygii</taxon>
        <taxon>Neopterygii</taxon>
        <taxon>Teleostei</taxon>
        <taxon>Neoteleostei</taxon>
        <taxon>Acanthomorphata</taxon>
        <taxon>Carangaria</taxon>
        <taxon>Pleuronectiformes</taxon>
        <taxon>Pleuronectoidei</taxon>
        <taxon>Pleuronectidae</taxon>
        <taxon>Pleuronectes</taxon>
    </lineage>
</organism>
<dbReference type="Gene3D" id="3.90.550.10">
    <property type="entry name" value="Spore Coat Polysaccharide Biosynthesis Protein SpsA, Chain A"/>
    <property type="match status" value="1"/>
</dbReference>
<sequence>SALVPGLRPPPRLLAQRDTVGFTLVHVVNVVKRVDPAQRIPLPPGAAAGKTMKGPDAASVINTSTLRVTNLSWFCVTPWAFSWNPLATVTSKFRIDNRNSVLCELPLHSATIHNRQLIRKRPVGYGTAWLCCPQCVLRLDCGSSPLEARGFWEVQGFGLLGIYKSDLDAVGGMNTREYTDRWGGEDWELLDRIIKSKLEVDRIYLRNFFHFFHSKRGMWNEQL</sequence>
<dbReference type="PANTHER" id="PTHR12369">
    <property type="entry name" value="CHONDROITIN SYNTHASE"/>
    <property type="match status" value="1"/>
</dbReference>
<comment type="caution">
    <text evidence="3">The sequence shown here is derived from an EMBL/GenBank/DDBJ whole genome shotgun (WGS) entry which is preliminary data.</text>
</comment>
<name>A0A9N7UT87_PLEPL</name>
<gene>
    <name evidence="3" type="ORF">PLEPLA_LOCUS24693</name>
</gene>
<evidence type="ECO:0000259" key="2">
    <source>
        <dbReference type="Pfam" id="PF02709"/>
    </source>
</evidence>
<evidence type="ECO:0000313" key="3">
    <source>
        <dbReference type="EMBL" id="CAB1436660.1"/>
    </source>
</evidence>